<dbReference type="InterPro" id="IPR001944">
    <property type="entry name" value="Glycoside_Hdrlase_35"/>
</dbReference>
<dbReference type="InterPro" id="IPR031330">
    <property type="entry name" value="Gly_Hdrlase_35_cat"/>
</dbReference>
<reference evidence="11 12" key="1">
    <citation type="submission" date="2016-12" db="EMBL/GenBank/DDBJ databases">
        <title>The genomes of Aspergillus section Nigri reveals drivers in fungal speciation.</title>
        <authorList>
            <consortium name="DOE Joint Genome Institute"/>
            <person name="Vesth T.C."/>
            <person name="Nybo J."/>
            <person name="Theobald S."/>
            <person name="Brandl J."/>
            <person name="Frisvad J.C."/>
            <person name="Nielsen K.F."/>
            <person name="Lyhne E.K."/>
            <person name="Kogle M.E."/>
            <person name="Kuo A."/>
            <person name="Riley R."/>
            <person name="Clum A."/>
            <person name="Nolan M."/>
            <person name="Lipzen A."/>
            <person name="Salamov A."/>
            <person name="Henrissat B."/>
            <person name="Wiebenga A."/>
            <person name="De Vries R.P."/>
            <person name="Grigoriev I.V."/>
            <person name="Mortensen U.H."/>
            <person name="Andersen M.R."/>
            <person name="Baker S.E."/>
        </authorList>
    </citation>
    <scope>NUCLEOTIDE SEQUENCE [LARGE SCALE GENOMIC DNA]</scope>
    <source>
        <strain evidence="11 12">IBT 23096</strain>
    </source>
</reference>
<feature type="domain" description="Beta-galactosidase" evidence="10">
    <location>
        <begin position="378"/>
        <end position="555"/>
    </location>
</feature>
<dbReference type="STRING" id="1392250.A0A2I2GLC4"/>
<dbReference type="InterPro" id="IPR036833">
    <property type="entry name" value="BetaGal_dom3_sf"/>
</dbReference>
<comment type="function">
    <text evidence="2">Cleaves beta-linked terminal galactosyl residues from gangliosides, glycoproteins, and glycosaminoglycans.</text>
</comment>
<dbReference type="InterPro" id="IPR025300">
    <property type="entry name" value="BetaGal_jelly_roll_dom"/>
</dbReference>
<comment type="caution">
    <text evidence="11">The sequence shown here is derived from an EMBL/GenBank/DDBJ whole genome shotgun (WGS) entry which is preliminary data.</text>
</comment>
<keyword evidence="5" id="KW-0732">Signal</keyword>
<dbReference type="FunFam" id="2.102.20.10:FF:000001">
    <property type="entry name" value="Beta-galactosidase A"/>
    <property type="match status" value="1"/>
</dbReference>
<evidence type="ECO:0000256" key="7">
    <source>
        <dbReference type="ARBA" id="ARBA00023180"/>
    </source>
</evidence>
<dbReference type="SUPFAM" id="SSF51445">
    <property type="entry name" value="(Trans)glycosidases"/>
    <property type="match status" value="1"/>
</dbReference>
<name>A0A2I2GLC4_9EURO</name>
<dbReference type="GO" id="GO:0004565">
    <property type="term" value="F:beta-galactosidase activity"/>
    <property type="evidence" value="ECO:0007669"/>
    <property type="project" value="UniProtKB-EC"/>
</dbReference>
<evidence type="ECO:0000259" key="10">
    <source>
        <dbReference type="SMART" id="SM01029"/>
    </source>
</evidence>
<dbReference type="PANTHER" id="PTHR23421">
    <property type="entry name" value="BETA-GALACTOSIDASE RELATED"/>
    <property type="match status" value="1"/>
</dbReference>
<dbReference type="InterPro" id="IPR037110">
    <property type="entry name" value="Betagal_dom2_sf"/>
</dbReference>
<dbReference type="AlphaFoldDB" id="A0A2I2GLC4"/>
<evidence type="ECO:0000256" key="5">
    <source>
        <dbReference type="ARBA" id="ARBA00022729"/>
    </source>
</evidence>
<evidence type="ECO:0000256" key="3">
    <source>
        <dbReference type="ARBA" id="ARBA00009809"/>
    </source>
</evidence>
<dbReference type="Pfam" id="PF01301">
    <property type="entry name" value="Glyco_hydro_35"/>
    <property type="match status" value="1"/>
</dbReference>
<evidence type="ECO:0000256" key="8">
    <source>
        <dbReference type="ARBA" id="ARBA00023295"/>
    </source>
</evidence>
<dbReference type="OrthoDB" id="1657402at2759"/>
<dbReference type="EC" id="3.2.1.23" evidence="4"/>
<dbReference type="Gene3D" id="2.60.120.260">
    <property type="entry name" value="Galactose-binding domain-like"/>
    <property type="match status" value="2"/>
</dbReference>
<dbReference type="EMBL" id="MSFO01000001">
    <property type="protein sequence ID" value="PLB53681.1"/>
    <property type="molecule type" value="Genomic_DNA"/>
</dbReference>
<keyword evidence="8" id="KW-0326">Glycosidase</keyword>
<dbReference type="GO" id="GO:0030246">
    <property type="term" value="F:carbohydrate binding"/>
    <property type="evidence" value="ECO:0007669"/>
    <property type="project" value="UniProtKB-ARBA"/>
</dbReference>
<evidence type="ECO:0000256" key="6">
    <source>
        <dbReference type="ARBA" id="ARBA00022801"/>
    </source>
</evidence>
<dbReference type="Pfam" id="PF13364">
    <property type="entry name" value="BetaGal_ABD2"/>
    <property type="match status" value="2"/>
</dbReference>
<evidence type="ECO:0000256" key="9">
    <source>
        <dbReference type="RuleBase" id="RU003679"/>
    </source>
</evidence>
<organism evidence="11 12">
    <name type="scientific">Aspergillus steynii IBT 23096</name>
    <dbReference type="NCBI Taxonomy" id="1392250"/>
    <lineage>
        <taxon>Eukaryota</taxon>
        <taxon>Fungi</taxon>
        <taxon>Dikarya</taxon>
        <taxon>Ascomycota</taxon>
        <taxon>Pezizomycotina</taxon>
        <taxon>Eurotiomycetes</taxon>
        <taxon>Eurotiomycetidae</taxon>
        <taxon>Eurotiales</taxon>
        <taxon>Aspergillaceae</taxon>
        <taxon>Aspergillus</taxon>
        <taxon>Aspergillus subgen. Circumdati</taxon>
    </lineage>
</organism>
<dbReference type="SUPFAM" id="SSF49785">
    <property type="entry name" value="Galactose-binding domain-like"/>
    <property type="match status" value="2"/>
</dbReference>
<dbReference type="Gene3D" id="2.102.20.10">
    <property type="entry name" value="Beta-galactosidase, domain 2"/>
    <property type="match status" value="1"/>
</dbReference>
<keyword evidence="7" id="KW-0325">Glycoprotein</keyword>
<dbReference type="FunFam" id="2.60.120.260:FF:000065">
    <property type="entry name" value="Beta-galactosidase A"/>
    <property type="match status" value="1"/>
</dbReference>
<evidence type="ECO:0000313" key="11">
    <source>
        <dbReference type="EMBL" id="PLB53681.1"/>
    </source>
</evidence>
<keyword evidence="12" id="KW-1185">Reference proteome</keyword>
<dbReference type="GO" id="GO:0005990">
    <property type="term" value="P:lactose catabolic process"/>
    <property type="evidence" value="ECO:0007669"/>
    <property type="project" value="UniProtKB-ARBA"/>
</dbReference>
<dbReference type="VEuPathDB" id="FungiDB:P170DRAFT_481691"/>
<dbReference type="RefSeq" id="XP_024708983.1">
    <property type="nucleotide sequence ID" value="XM_024853871.1"/>
</dbReference>
<evidence type="ECO:0000256" key="1">
    <source>
        <dbReference type="ARBA" id="ARBA00001412"/>
    </source>
</evidence>
<evidence type="ECO:0000256" key="4">
    <source>
        <dbReference type="ARBA" id="ARBA00012756"/>
    </source>
</evidence>
<dbReference type="SUPFAM" id="SSF117100">
    <property type="entry name" value="Beta-galactosidase LacA, domain 3"/>
    <property type="match status" value="1"/>
</dbReference>
<dbReference type="SUPFAM" id="SSF51011">
    <property type="entry name" value="Glycosyl hydrolase domain"/>
    <property type="match status" value="1"/>
</dbReference>
<comment type="similarity">
    <text evidence="3 9">Belongs to the glycosyl hydrolase 35 family.</text>
</comment>
<dbReference type="GeneID" id="36561569"/>
<dbReference type="PRINTS" id="PR00742">
    <property type="entry name" value="GLHYDRLASE35"/>
</dbReference>
<dbReference type="Gene3D" id="2.60.390.10">
    <property type="entry name" value="Beta-galactosidase, domain 3"/>
    <property type="match status" value="1"/>
</dbReference>
<dbReference type="SMART" id="SM01029">
    <property type="entry name" value="BetaGal_dom2"/>
    <property type="match status" value="1"/>
</dbReference>
<sequence>MSPRITVVEGKLPQDLVTWDQYSISVRGERIVFLAGEFHPFRLPSPGLWLDVFQKIRALGYSGVSFYLDWALLEGQHGHVRTDGIFALDKFFEAASEAGIYLIARPGPYINSEVSGGGFPGWLGRLKGRLKSTDQDYLDAITPYIQTIGRTIAKSQTTNGGPVVMFQPDNEYTMCLNTTGYTQDNNRTITGIDSSCLEKEHMGYVVDQFRKSGLVVPFIVNDAFPMGNFAPGSGVGAVDNYSFDNYPVLWAMGSPDPYNWSSLLNPLLLYNFSTHQQISPGSPMSISEFQGGVPDPWGGVGVDTSAAYINHEFERIFYKLNYGRIKIFGGTNWGNLGHPSGYTSYDVGAAIAENCQVSREKYSELKLQASFLQVSPDYLTAQPENGTFGVYTDTHDLVTTRLRGSPTNFYVVRHSDLTSFESTRYRLRVTTSIGDLSIPQLGGSLQLNGRDSKFHVVDYNAGGTNLIYSTAEILTWKRAGRKSVVVLYGGENEFHEFALPVKLGMPSGVEGDGLRIKRTKSAIVVQWHVEPKSRVLKFEDAFEIHLLWRNDAYNYWVLDLPVSQPLGLHVSPSRADKSVVVKGSYLLRNASISGDTLHLTGDLNATTEIEVISAPSNLSSVRFNGNRIQVSEKHGRLRAEIPYLSPNISLPDLKALDWRYLNSLPELSSSYDDSRWRGSNNPRKLSTPTSLYASDYGYHSGSVLYRGSFVADGSESFIYLLTEAGWAFGHSVWLDSTFLGSWVGSPADMFYNQTLSFPTKLQAGQKHVLTVLIDHMGIDSNFPANLDLMKDPRGILDYVLDGRDKSAISWKMTGNLGGERYRDLSRGPLNEGGIFPQRAGYHLPGTPTETWVRKSPVNDGLPGPGVGFFATSFDLHIPTGYDVPISIVFANTTMANTSTPAKFRSEIYVNGWQFGKYINHIGPQTRYPVPEGILNYDGNNYLAITLWSMEGKPVKLAGLELQADAVIQSGYRKPQFVEGQRYAERRGSY</sequence>
<dbReference type="InterPro" id="IPR008979">
    <property type="entry name" value="Galactose-bd-like_sf"/>
</dbReference>
<dbReference type="InterPro" id="IPR018954">
    <property type="entry name" value="Betagal_dom2"/>
</dbReference>
<keyword evidence="6" id="KW-0378">Hydrolase</keyword>
<proteinExistence type="inferred from homology"/>
<evidence type="ECO:0000256" key="2">
    <source>
        <dbReference type="ARBA" id="ARBA00002691"/>
    </source>
</evidence>
<dbReference type="Proteomes" id="UP000234275">
    <property type="component" value="Unassembled WGS sequence"/>
</dbReference>
<protein>
    <recommendedName>
        <fullName evidence="4">beta-galactosidase</fullName>
        <ecNumber evidence="4">3.2.1.23</ecNumber>
    </recommendedName>
</protein>
<evidence type="ECO:0000313" key="12">
    <source>
        <dbReference type="Proteomes" id="UP000234275"/>
    </source>
</evidence>
<gene>
    <name evidence="11" type="ORF">P170DRAFT_481691</name>
</gene>
<dbReference type="InterPro" id="IPR017853">
    <property type="entry name" value="GH"/>
</dbReference>
<dbReference type="InterPro" id="IPR025972">
    <property type="entry name" value="BetaGal_dom3"/>
</dbReference>
<dbReference type="Pfam" id="PF13363">
    <property type="entry name" value="BetaGal_dom3"/>
    <property type="match status" value="1"/>
</dbReference>
<accession>A0A2I2GLC4</accession>
<dbReference type="Pfam" id="PF10435">
    <property type="entry name" value="BetaGal_dom2"/>
    <property type="match status" value="1"/>
</dbReference>
<comment type="catalytic activity">
    <reaction evidence="1">
        <text>Hydrolysis of terminal non-reducing beta-D-galactose residues in beta-D-galactosides.</text>
        <dbReference type="EC" id="3.2.1.23"/>
    </reaction>
</comment>
<dbReference type="Gene3D" id="3.20.20.80">
    <property type="entry name" value="Glycosidases"/>
    <property type="match status" value="1"/>
</dbReference>